<dbReference type="OrthoDB" id="9813053at2"/>
<organism evidence="2 3">
    <name type="scientific">Corynebacterium phocae</name>
    <dbReference type="NCBI Taxonomy" id="161895"/>
    <lineage>
        <taxon>Bacteria</taxon>
        <taxon>Bacillati</taxon>
        <taxon>Actinomycetota</taxon>
        <taxon>Actinomycetes</taxon>
        <taxon>Mycobacteriales</taxon>
        <taxon>Corynebacteriaceae</taxon>
        <taxon>Corynebacterium</taxon>
    </lineage>
</organism>
<name>A0A1L7D5S3_9CORY</name>
<dbReference type="EMBL" id="CP009249">
    <property type="protein sequence ID" value="APT93391.1"/>
    <property type="molecule type" value="Genomic_DNA"/>
</dbReference>
<dbReference type="Pfam" id="PF13274">
    <property type="entry name" value="SocA_Panacea"/>
    <property type="match status" value="1"/>
</dbReference>
<gene>
    <name evidence="2" type="ORF">CPHO_11400</name>
</gene>
<dbReference type="Proteomes" id="UP000185491">
    <property type="component" value="Chromosome"/>
</dbReference>
<protein>
    <recommendedName>
        <fullName evidence="1">Antitoxin SocA-like Panacea domain-containing protein</fullName>
    </recommendedName>
</protein>
<accession>A0A1L7D5S3</accession>
<dbReference type="KEGG" id="cpho:CPHO_11400"/>
<dbReference type="InterPro" id="IPR025272">
    <property type="entry name" value="SocA_Panacea"/>
</dbReference>
<keyword evidence="3" id="KW-1185">Reference proteome</keyword>
<dbReference type="AlphaFoldDB" id="A0A1L7D5S3"/>
<evidence type="ECO:0000313" key="3">
    <source>
        <dbReference type="Proteomes" id="UP000185491"/>
    </source>
</evidence>
<sequence length="220" mass="25118">MGEEMKAETSPSPSLQAPSLQVEKAAQVIAALLKNGRNNEENRLKLSKLVWAADRYSIRSQGALVTQSPYSAMFYGPVPSIPLTMMRDSSEYLPPADIAYAREHFDKTEHGIILIADPGDDLLSPLDEKWINKAESNFRGMDRWKLATEVSHRYPEWKKFADFFAQPENRKSRRQIDETDFFYNPDGHDRYFALPPEQLAMAKELYDYQKSILGDLGVLV</sequence>
<evidence type="ECO:0000259" key="1">
    <source>
        <dbReference type="Pfam" id="PF13274"/>
    </source>
</evidence>
<evidence type="ECO:0000313" key="2">
    <source>
        <dbReference type="EMBL" id="APT93391.1"/>
    </source>
</evidence>
<proteinExistence type="predicted"/>
<reference evidence="2 3" key="1">
    <citation type="submission" date="2014-08" db="EMBL/GenBank/DDBJ databases">
        <title>Complete genome sequence of Corynebacterium phocae M408/89/1(T)(=DSM 44612(T)), isolated from the common seal (Phoca vitulina).</title>
        <authorList>
            <person name="Ruckert C."/>
            <person name="Albersmeier A."/>
            <person name="Winkler A."/>
            <person name="Kalinowski J."/>
        </authorList>
    </citation>
    <scope>NUCLEOTIDE SEQUENCE [LARGE SCALE GENOMIC DNA]</scope>
    <source>
        <strain evidence="2 3">M408/89/1</strain>
    </source>
</reference>
<feature type="domain" description="Antitoxin SocA-like Panacea" evidence="1">
    <location>
        <begin position="46"/>
        <end position="158"/>
    </location>
</feature>